<keyword evidence="4" id="KW-1185">Reference proteome</keyword>
<feature type="domain" description="Fucosyltransferase N-terminal" evidence="2">
    <location>
        <begin position="70"/>
        <end position="185"/>
    </location>
</feature>
<dbReference type="OrthoDB" id="427096at2759"/>
<dbReference type="AlphaFoldDB" id="B3SEC4"/>
<dbReference type="KEGG" id="tad:TRIADDRAFT_62619"/>
<dbReference type="RefSeq" id="XP_002118593.1">
    <property type="nucleotide sequence ID" value="XM_002118557.1"/>
</dbReference>
<keyword evidence="1" id="KW-0812">Transmembrane</keyword>
<dbReference type="Pfam" id="PF17039">
    <property type="entry name" value="Glyco_tran_10_N"/>
    <property type="match status" value="1"/>
</dbReference>
<reference evidence="3 4" key="1">
    <citation type="journal article" date="2008" name="Nature">
        <title>The Trichoplax genome and the nature of placozoans.</title>
        <authorList>
            <person name="Srivastava M."/>
            <person name="Begovic E."/>
            <person name="Chapman J."/>
            <person name="Putnam N.H."/>
            <person name="Hellsten U."/>
            <person name="Kawashima T."/>
            <person name="Kuo A."/>
            <person name="Mitros T."/>
            <person name="Salamov A."/>
            <person name="Carpenter M.L."/>
            <person name="Signorovitch A.Y."/>
            <person name="Moreno M.A."/>
            <person name="Kamm K."/>
            <person name="Grimwood J."/>
            <person name="Schmutz J."/>
            <person name="Shapiro H."/>
            <person name="Grigoriev I.V."/>
            <person name="Buss L.W."/>
            <person name="Schierwater B."/>
            <person name="Dellaporta S.L."/>
            <person name="Rokhsar D.S."/>
        </authorList>
    </citation>
    <scope>NUCLEOTIDE SEQUENCE [LARGE SCALE GENOMIC DNA]</scope>
    <source>
        <strain evidence="3 4">Grell-BS-1999</strain>
    </source>
</reference>
<feature type="transmembrane region" description="Helical" evidence="1">
    <location>
        <begin position="9"/>
        <end position="27"/>
    </location>
</feature>
<dbReference type="PhylomeDB" id="B3SEC4"/>
<evidence type="ECO:0000313" key="3">
    <source>
        <dbReference type="EMBL" id="EDV18921.1"/>
    </source>
</evidence>
<accession>B3SEC4</accession>
<keyword evidence="1" id="KW-1133">Transmembrane helix</keyword>
<dbReference type="PANTHER" id="PTHR11929">
    <property type="entry name" value="ALPHA- 1,3 -FUCOSYLTRANSFERASE"/>
    <property type="match status" value="1"/>
</dbReference>
<dbReference type="InterPro" id="IPR031481">
    <property type="entry name" value="Glyco_tran_10_N"/>
</dbReference>
<organism evidence="3 4">
    <name type="scientific">Trichoplax adhaerens</name>
    <name type="common">Trichoplax reptans</name>
    <dbReference type="NCBI Taxonomy" id="10228"/>
    <lineage>
        <taxon>Eukaryota</taxon>
        <taxon>Metazoa</taxon>
        <taxon>Placozoa</taxon>
        <taxon>Uniplacotomia</taxon>
        <taxon>Trichoplacea</taxon>
        <taxon>Trichoplacidae</taxon>
        <taxon>Trichoplax</taxon>
    </lineage>
</organism>
<name>B3SEC4_TRIAD</name>
<evidence type="ECO:0000259" key="2">
    <source>
        <dbReference type="Pfam" id="PF17039"/>
    </source>
</evidence>
<dbReference type="InParanoid" id="B3SEC4"/>
<dbReference type="PANTHER" id="PTHR11929:SF145">
    <property type="entry name" value="ALPHA-(1,3)-FUCOSYLTRANSFERASE FUT-1"/>
    <property type="match status" value="1"/>
</dbReference>
<keyword evidence="1" id="KW-0472">Membrane</keyword>
<proteinExistence type="predicted"/>
<protein>
    <recommendedName>
        <fullName evidence="2">Fucosyltransferase N-terminal domain-containing protein</fullName>
    </recommendedName>
</protein>
<dbReference type="SUPFAM" id="SSF53756">
    <property type="entry name" value="UDP-Glycosyltransferase/glycogen phosphorylase"/>
    <property type="match status" value="1"/>
</dbReference>
<dbReference type="EMBL" id="DS985425">
    <property type="protein sequence ID" value="EDV18921.1"/>
    <property type="molecule type" value="Genomic_DNA"/>
</dbReference>
<feature type="non-terminal residue" evidence="3">
    <location>
        <position position="214"/>
    </location>
</feature>
<dbReference type="CTD" id="6759807"/>
<evidence type="ECO:0000256" key="1">
    <source>
        <dbReference type="SAM" id="Phobius"/>
    </source>
</evidence>
<dbReference type="GO" id="GO:0016020">
    <property type="term" value="C:membrane"/>
    <property type="evidence" value="ECO:0007669"/>
    <property type="project" value="InterPro"/>
</dbReference>
<dbReference type="GeneID" id="6759807"/>
<evidence type="ECO:0000313" key="4">
    <source>
        <dbReference type="Proteomes" id="UP000009022"/>
    </source>
</evidence>
<dbReference type="GO" id="GO:0008417">
    <property type="term" value="F:fucosyltransferase activity"/>
    <property type="evidence" value="ECO:0007669"/>
    <property type="project" value="InterPro"/>
</dbReference>
<dbReference type="Proteomes" id="UP000009022">
    <property type="component" value="Unassembled WGS sequence"/>
</dbReference>
<dbReference type="eggNOG" id="KOG2619">
    <property type="taxonomic scope" value="Eukaryota"/>
</dbReference>
<sequence>MARKNFKIILRYCCIVLTLYTLIYFIYPTETPVMLLKHIIKGVNKRVKDSRNETIKTSTVMTAKPLRVIRILYWTGLFFNSWPEPLGYHSCGLSSVQCHFTSDRNYYSSADAVLFHGNDINILQDTDSLPNNTVKPPFQRWIYYTLESPLSLKLDQKPLLKEFFNNTFDWIMNYMKEVDLPSPYGYVTRGRYHNGFSPNIRYAANRPRMIAIIA</sequence>
<dbReference type="InterPro" id="IPR001503">
    <property type="entry name" value="Glyco_trans_10"/>
</dbReference>
<dbReference type="HOGENOM" id="CLU_1291863_0_0_1"/>
<gene>
    <name evidence="3" type="ORF">TRIADDRAFT_62619</name>
</gene>